<feature type="signal peptide" evidence="2">
    <location>
        <begin position="1"/>
        <end position="28"/>
    </location>
</feature>
<feature type="compositionally biased region" description="Basic and acidic residues" evidence="1">
    <location>
        <begin position="288"/>
        <end position="301"/>
    </location>
</feature>
<organism evidence="3 4">
    <name type="scientific">Actinacidiphila glaucinigra</name>
    <dbReference type="NCBI Taxonomy" id="235986"/>
    <lineage>
        <taxon>Bacteria</taxon>
        <taxon>Bacillati</taxon>
        <taxon>Actinomycetota</taxon>
        <taxon>Actinomycetes</taxon>
        <taxon>Kitasatosporales</taxon>
        <taxon>Streptomycetaceae</taxon>
        <taxon>Actinacidiphila</taxon>
    </lineage>
</organism>
<dbReference type="InterPro" id="IPR011050">
    <property type="entry name" value="Pectin_lyase_fold/virulence"/>
</dbReference>
<protein>
    <submittedName>
        <fullName evidence="3">Uncharacterized protein</fullName>
    </submittedName>
</protein>
<evidence type="ECO:0000256" key="2">
    <source>
        <dbReference type="SAM" id="SignalP"/>
    </source>
</evidence>
<accession>A0A239MTP9</accession>
<feature type="region of interest" description="Disordered" evidence="1">
    <location>
        <begin position="286"/>
        <end position="317"/>
    </location>
</feature>
<keyword evidence="4" id="KW-1185">Reference proteome</keyword>
<dbReference type="AlphaFoldDB" id="A0A239MTP9"/>
<dbReference type="OrthoDB" id="5149096at2"/>
<reference evidence="3 4" key="1">
    <citation type="submission" date="2017-06" db="EMBL/GenBank/DDBJ databases">
        <authorList>
            <person name="Kim H.J."/>
            <person name="Triplett B.A."/>
        </authorList>
    </citation>
    <scope>NUCLEOTIDE SEQUENCE [LARGE SCALE GENOMIC DNA]</scope>
    <source>
        <strain evidence="3 4">CGMCC 4.1858</strain>
    </source>
</reference>
<keyword evidence="2" id="KW-0732">Signal</keyword>
<dbReference type="SUPFAM" id="SSF51126">
    <property type="entry name" value="Pectin lyase-like"/>
    <property type="match status" value="1"/>
</dbReference>
<dbReference type="EMBL" id="FZOF01000027">
    <property type="protein sequence ID" value="SNT45522.1"/>
    <property type="molecule type" value="Genomic_DNA"/>
</dbReference>
<feature type="chain" id="PRO_5012308805" evidence="2">
    <location>
        <begin position="29"/>
        <end position="317"/>
    </location>
</feature>
<name>A0A239MTP9_9ACTN</name>
<dbReference type="RefSeq" id="WP_143681711.1">
    <property type="nucleotide sequence ID" value="NZ_FZOF01000027.1"/>
</dbReference>
<dbReference type="Proteomes" id="UP000198280">
    <property type="component" value="Unassembled WGS sequence"/>
</dbReference>
<proteinExistence type="predicted"/>
<gene>
    <name evidence="3" type="ORF">SAMN05216252_1274</name>
</gene>
<feature type="compositionally biased region" description="Low complexity" evidence="1">
    <location>
        <begin position="302"/>
        <end position="317"/>
    </location>
</feature>
<evidence type="ECO:0000313" key="4">
    <source>
        <dbReference type="Proteomes" id="UP000198280"/>
    </source>
</evidence>
<evidence type="ECO:0000256" key="1">
    <source>
        <dbReference type="SAM" id="MobiDB-lite"/>
    </source>
</evidence>
<sequence length="317" mass="30987">MKIRSYLVAASLVAASGGLVTIAAPAQAALTTTCVGEGGAVTVSGALVVPAGASCTLTGTKVKGTVTIEAGADLVAKGVTFSSTVAVGNNAYLDITDSSVKGAVTQQGAFGAHVQNTTASGGISAVDGFLYSVDATVKGDIRSSSGELYISGTTVSGAVSGDANLYTDVYDSTITKTLTVSANTLGGVLCASEVEGDTAYKNNSDTLQLGGDGPLSSCAQATYLGGDLAVTGNNANAVLDNTIVRGKLTASDNSPTLQVGPLARVRGGIAATTTAPSASLARAAKAAPQDRGDDLASKVAERTAQAEAEAAAAGTGL</sequence>
<evidence type="ECO:0000313" key="3">
    <source>
        <dbReference type="EMBL" id="SNT45522.1"/>
    </source>
</evidence>